<evidence type="ECO:0000313" key="1">
    <source>
        <dbReference type="EMBL" id="ARU57802.1"/>
    </source>
</evidence>
<dbReference type="Proteomes" id="UP000196027">
    <property type="component" value="Chromosome"/>
</dbReference>
<proteinExistence type="predicted"/>
<evidence type="ECO:0000313" key="2">
    <source>
        <dbReference type="Proteomes" id="UP000196027"/>
    </source>
</evidence>
<dbReference type="AlphaFoldDB" id="A0A1Y0IB99"/>
<evidence type="ECO:0008006" key="3">
    <source>
        <dbReference type="Google" id="ProtNLM"/>
    </source>
</evidence>
<dbReference type="RefSeq" id="WP_087462657.1">
    <property type="nucleotide sequence ID" value="NZ_CP021425.1"/>
</dbReference>
<dbReference type="KEGG" id="ome:OLMES_3781"/>
<organism evidence="1 2">
    <name type="scientific">Oleiphilus messinensis</name>
    <dbReference type="NCBI Taxonomy" id="141451"/>
    <lineage>
        <taxon>Bacteria</taxon>
        <taxon>Pseudomonadati</taxon>
        <taxon>Pseudomonadota</taxon>
        <taxon>Gammaproteobacteria</taxon>
        <taxon>Oceanospirillales</taxon>
        <taxon>Oleiphilaceae</taxon>
        <taxon>Oleiphilus</taxon>
    </lineage>
</organism>
<sequence>MSTSEAILIADTEVNDYIAIAAVSFAEYLPQAELIPLPGAPIKCHDFVFWQGLPVPVFSHSGTPLQHYPPSSALAENTGTTKGSVIILKSPMLGETQFVAIKVSSAPKSIMLSDLPEEYSKPMNSHWLQAAIACIPYDSYVIPLIQPDKLTKVL</sequence>
<dbReference type="EMBL" id="CP021425">
    <property type="protein sequence ID" value="ARU57802.1"/>
    <property type="molecule type" value="Genomic_DNA"/>
</dbReference>
<gene>
    <name evidence="1" type="ORF">OLMES_3781</name>
</gene>
<accession>A0A1Y0IB99</accession>
<reference evidence="1 2" key="1">
    <citation type="submission" date="2017-05" db="EMBL/GenBank/DDBJ databases">
        <title>Genomic insights into alkan degradation activity of Oleiphilus messinensis.</title>
        <authorList>
            <person name="Kozyavkin S.A."/>
            <person name="Slesarev A.I."/>
            <person name="Golyshin P.N."/>
            <person name="Korzhenkov A."/>
            <person name="Golyshina O.N."/>
            <person name="Toshchakov S.V."/>
        </authorList>
    </citation>
    <scope>NUCLEOTIDE SEQUENCE [LARGE SCALE GENOMIC DNA]</scope>
    <source>
        <strain evidence="1 2">ME102</strain>
    </source>
</reference>
<name>A0A1Y0IB99_9GAMM</name>
<protein>
    <recommendedName>
        <fullName evidence="3">CheW-like domain-containing protein</fullName>
    </recommendedName>
</protein>
<keyword evidence="2" id="KW-1185">Reference proteome</keyword>